<dbReference type="EMBL" id="JH126405">
    <property type="protein sequence ID" value="EGX88835.1"/>
    <property type="molecule type" value="Genomic_DNA"/>
</dbReference>
<feature type="region of interest" description="Disordered" evidence="1">
    <location>
        <begin position="290"/>
        <end position="315"/>
    </location>
</feature>
<dbReference type="OMA" id="TYHSAPN"/>
<dbReference type="GeneID" id="18170886"/>
<gene>
    <name evidence="2" type="ORF">CCM_08881</name>
</gene>
<dbReference type="KEGG" id="cmt:CCM_08881"/>
<evidence type="ECO:0000313" key="2">
    <source>
        <dbReference type="EMBL" id="EGX88835.1"/>
    </source>
</evidence>
<proteinExistence type="predicted"/>
<dbReference type="Proteomes" id="UP000001610">
    <property type="component" value="Unassembled WGS sequence"/>
</dbReference>
<keyword evidence="3" id="KW-1185">Reference proteome</keyword>
<organism evidence="2 3">
    <name type="scientific">Cordyceps militaris (strain CM01)</name>
    <name type="common">Caterpillar fungus</name>
    <dbReference type="NCBI Taxonomy" id="983644"/>
    <lineage>
        <taxon>Eukaryota</taxon>
        <taxon>Fungi</taxon>
        <taxon>Dikarya</taxon>
        <taxon>Ascomycota</taxon>
        <taxon>Pezizomycotina</taxon>
        <taxon>Sordariomycetes</taxon>
        <taxon>Hypocreomycetidae</taxon>
        <taxon>Hypocreales</taxon>
        <taxon>Cordycipitaceae</taxon>
        <taxon>Cordyceps</taxon>
    </lineage>
</organism>
<dbReference type="VEuPathDB" id="FungiDB:CCM_08881"/>
<reference evidence="2 3" key="1">
    <citation type="journal article" date="2011" name="Genome Biol.">
        <title>Genome sequence of the insect pathogenic fungus Cordyceps militaris, a valued traditional Chinese medicine.</title>
        <authorList>
            <person name="Zheng P."/>
            <person name="Xia Y."/>
            <person name="Xiao G."/>
            <person name="Xiong C."/>
            <person name="Hu X."/>
            <person name="Zhang S."/>
            <person name="Zheng H."/>
            <person name="Huang Y."/>
            <person name="Zhou Y."/>
            <person name="Wang S."/>
            <person name="Zhao G.P."/>
            <person name="Liu X."/>
            <person name="St Leger R.J."/>
            <person name="Wang C."/>
        </authorList>
    </citation>
    <scope>NUCLEOTIDE SEQUENCE [LARGE SCALE GENOMIC DNA]</scope>
    <source>
        <strain evidence="2 3">CM01</strain>
    </source>
</reference>
<feature type="compositionally biased region" description="Acidic residues" evidence="1">
    <location>
        <begin position="292"/>
        <end position="302"/>
    </location>
</feature>
<dbReference type="HOGENOM" id="CLU_1019365_0_0_1"/>
<protein>
    <submittedName>
        <fullName evidence="2">Uncharacterized protein</fullName>
    </submittedName>
</protein>
<dbReference type="AlphaFoldDB" id="G3JSI9"/>
<accession>G3JSI9</accession>
<evidence type="ECO:0000313" key="3">
    <source>
        <dbReference type="Proteomes" id="UP000001610"/>
    </source>
</evidence>
<evidence type="ECO:0000256" key="1">
    <source>
        <dbReference type="SAM" id="MobiDB-lite"/>
    </source>
</evidence>
<dbReference type="InParanoid" id="G3JSI9"/>
<sequence length="325" mass="35744">MSRACFRGTSLVCWRIYQYMFGTSLFALPVQLPLEIVLGDLKTLKKYSMASVRVDEYHILPILFHQGELLIGHIISNVEDLMIINDGDGEILTYDERRVKPSCMSNVSIGATDIGTSGNAMFTEAAASQAFGGRIQIGHKSNDVESFSIPKLRGLQVTFGLSDYIRAIECSPKVQRHLDCFGGYVYMITGLKLCSEKAIEICRGKRLETHGKVGLDCGTVKLGPEVTYTHGSATSQRMTEEAEAIFAIKVVKLKYKRKLIFTGEKRLVAKPYRHGAKLVGERVSEPVLNSADDFDVETETDSGGEGGEASGDESTSIRWILPGAM</sequence>
<name>G3JSI9_CORMM</name>
<dbReference type="RefSeq" id="XP_006674080.1">
    <property type="nucleotide sequence ID" value="XM_006674017.1"/>
</dbReference>
<dbReference type="OrthoDB" id="4500473at2759"/>